<keyword evidence="2" id="KW-1185">Reference proteome</keyword>
<accession>A0ABS5LQD4</accession>
<dbReference type="RefSeq" id="WP_211456523.1">
    <property type="nucleotide sequence ID" value="NZ_JAANES010000001.1"/>
</dbReference>
<protein>
    <submittedName>
        <fullName evidence="1">Uncharacterized protein</fullName>
    </submittedName>
</protein>
<sequence>MDSLSSIVIDDNAISAVLNFDGGFKLQQLVDLYRTAPDRDAFICTLCMRLLLEHQRHLLKSKSPN</sequence>
<evidence type="ECO:0000313" key="2">
    <source>
        <dbReference type="Proteomes" id="UP001647436"/>
    </source>
</evidence>
<organism evidence="1 2">
    <name type="scientific">Comamonas brasiliensis</name>
    <dbReference type="NCBI Taxonomy" id="1812482"/>
    <lineage>
        <taxon>Bacteria</taxon>
        <taxon>Pseudomonadati</taxon>
        <taxon>Pseudomonadota</taxon>
        <taxon>Betaproteobacteria</taxon>
        <taxon>Burkholderiales</taxon>
        <taxon>Comamonadaceae</taxon>
        <taxon>Comamonas</taxon>
    </lineage>
</organism>
<gene>
    <name evidence="1" type="ORF">DJFAAGMI_01456</name>
</gene>
<proteinExistence type="predicted"/>
<dbReference type="EMBL" id="JAANES010000001">
    <property type="protein sequence ID" value="MBS3018724.1"/>
    <property type="molecule type" value="Genomic_DNA"/>
</dbReference>
<dbReference type="Proteomes" id="UP001647436">
    <property type="component" value="Unassembled WGS sequence"/>
</dbReference>
<reference evidence="1 2" key="1">
    <citation type="submission" date="2020-03" db="EMBL/GenBank/DDBJ databases">
        <title>The role of nitrogen metabolism on polyethylene biodegradation.</title>
        <authorList>
            <person name="Peixoto J."/>
            <person name="Vizzotto C.S."/>
            <person name="Ramos A."/>
            <person name="Alves G."/>
            <person name="Steindorff A."/>
            <person name="Kruger R."/>
        </authorList>
    </citation>
    <scope>NUCLEOTIDE SEQUENCE [LARGE SCALE GENOMIC DNA]</scope>
    <source>
        <strain evidence="1 2">PE63</strain>
    </source>
</reference>
<comment type="caution">
    <text evidence="1">The sequence shown here is derived from an EMBL/GenBank/DDBJ whole genome shotgun (WGS) entry which is preliminary data.</text>
</comment>
<name>A0ABS5LQD4_9BURK</name>
<evidence type="ECO:0000313" key="1">
    <source>
        <dbReference type="EMBL" id="MBS3018724.1"/>
    </source>
</evidence>